<dbReference type="PROSITE" id="PS50011">
    <property type="entry name" value="PROTEIN_KINASE_DOM"/>
    <property type="match status" value="1"/>
</dbReference>
<evidence type="ECO:0000256" key="3">
    <source>
        <dbReference type="ARBA" id="ARBA00022777"/>
    </source>
</evidence>
<evidence type="ECO:0000256" key="2">
    <source>
        <dbReference type="ARBA" id="ARBA00022741"/>
    </source>
</evidence>
<name>A0A0K1EEP8_CHOCO</name>
<feature type="region of interest" description="Disordered" evidence="5">
    <location>
        <begin position="391"/>
        <end position="410"/>
    </location>
</feature>
<keyword evidence="3" id="KW-0418">Kinase</keyword>
<dbReference type="GO" id="GO:0004674">
    <property type="term" value="F:protein serine/threonine kinase activity"/>
    <property type="evidence" value="ECO:0007669"/>
    <property type="project" value="TreeGrafter"/>
</dbReference>
<dbReference type="PROSITE" id="PS00109">
    <property type="entry name" value="PROTEIN_KINASE_TYR"/>
    <property type="match status" value="1"/>
</dbReference>
<evidence type="ECO:0000256" key="5">
    <source>
        <dbReference type="SAM" id="MobiDB-lite"/>
    </source>
</evidence>
<dbReference type="Gene3D" id="1.10.510.10">
    <property type="entry name" value="Transferase(Phosphotransferase) domain 1"/>
    <property type="match status" value="1"/>
</dbReference>
<organism evidence="7 8">
    <name type="scientific">Chondromyces crocatus</name>
    <dbReference type="NCBI Taxonomy" id="52"/>
    <lineage>
        <taxon>Bacteria</taxon>
        <taxon>Pseudomonadati</taxon>
        <taxon>Myxococcota</taxon>
        <taxon>Polyangia</taxon>
        <taxon>Polyangiales</taxon>
        <taxon>Polyangiaceae</taxon>
        <taxon>Chondromyces</taxon>
    </lineage>
</organism>
<evidence type="ECO:0000313" key="8">
    <source>
        <dbReference type="Proteomes" id="UP000067626"/>
    </source>
</evidence>
<dbReference type="InterPro" id="IPR008266">
    <property type="entry name" value="Tyr_kinase_AS"/>
</dbReference>
<dbReference type="AlphaFoldDB" id="A0A0K1EEP8"/>
<proteinExistence type="predicted"/>
<dbReference type="Proteomes" id="UP000067626">
    <property type="component" value="Chromosome"/>
</dbReference>
<keyword evidence="8" id="KW-1185">Reference proteome</keyword>
<evidence type="ECO:0000313" key="7">
    <source>
        <dbReference type="EMBL" id="AKT39157.1"/>
    </source>
</evidence>
<feature type="compositionally biased region" description="Low complexity" evidence="5">
    <location>
        <begin position="559"/>
        <end position="576"/>
    </location>
</feature>
<evidence type="ECO:0000256" key="1">
    <source>
        <dbReference type="ARBA" id="ARBA00022679"/>
    </source>
</evidence>
<keyword evidence="1" id="KW-0808">Transferase</keyword>
<accession>A0A0K1EEP8</accession>
<feature type="compositionally biased region" description="Pro residues" evidence="5">
    <location>
        <begin position="392"/>
        <end position="404"/>
    </location>
</feature>
<keyword evidence="4" id="KW-0067">ATP-binding</keyword>
<dbReference type="InterPro" id="IPR011009">
    <property type="entry name" value="Kinase-like_dom_sf"/>
</dbReference>
<sequence length="576" mass="60939">MDDGPRVVGAPLLKRYQLQTRLARGGTGEVFRALCTDPDAEEEDRSSEPVVVRRIMPLHVGSQGLTEQFLAEARVMQRLDHPNLVRVLDYGVGDDGNFLLVQELVHGLDFARFCRWLWAREEQLPVPLALYVVAQALRGLAHAHTHEVAEGEPLVHRDVSPGNILLSTTGQVKLADFGVALAEREPSPPDSTREVTPSGRHLLTGKPDYMAPEQFDGAPVDARADLFSVGVVLYEALTGSRPFSGASVSERMEAVHAGRAQSVRDLRPDVGPELEALLARALAPHPEDRFPDASTMAHALDVLRSTVASLPEERRSAVTRASSAATALEDLTVPEEASSSPEDEGTSDGLQGDANQCRGRSARPSASDDLSQPDALDAALLAELLAGAIRDVPPPQPSLRPPADAPDADEDLTGRELLRSLEDDRFTLAPLPEPVSFDSDPALDLFVSKSLLRASVSEVPGHGALATPIPLLSHAALERSAATSRPPPTRARRSWMLVGAAVAIAALTAIALRPQQQGASSRARPASHLLRAAVATAAPAVSSVAMPSLAPTPPPATAQPPAGASPASLSSPAAVR</sequence>
<protein>
    <recommendedName>
        <fullName evidence="6">Protein kinase domain-containing protein</fullName>
    </recommendedName>
</protein>
<feature type="region of interest" description="Disordered" evidence="5">
    <location>
        <begin position="543"/>
        <end position="576"/>
    </location>
</feature>
<dbReference type="KEGG" id="ccro:CMC5_033040"/>
<dbReference type="EMBL" id="CP012159">
    <property type="protein sequence ID" value="AKT39157.1"/>
    <property type="molecule type" value="Genomic_DNA"/>
</dbReference>
<dbReference type="CDD" id="cd14014">
    <property type="entry name" value="STKc_PknB_like"/>
    <property type="match status" value="1"/>
</dbReference>
<dbReference type="STRING" id="52.CMC5_033040"/>
<dbReference type="SUPFAM" id="SSF56112">
    <property type="entry name" value="Protein kinase-like (PK-like)"/>
    <property type="match status" value="1"/>
</dbReference>
<gene>
    <name evidence="7" type="ORF">CMC5_033040</name>
</gene>
<evidence type="ECO:0000259" key="6">
    <source>
        <dbReference type="PROSITE" id="PS50011"/>
    </source>
</evidence>
<feature type="region of interest" description="Disordered" evidence="5">
    <location>
        <begin position="310"/>
        <end position="372"/>
    </location>
</feature>
<dbReference type="PANTHER" id="PTHR43289:SF6">
    <property type="entry name" value="SERINE_THREONINE-PROTEIN KINASE NEKL-3"/>
    <property type="match status" value="1"/>
</dbReference>
<dbReference type="Gene3D" id="3.30.200.20">
    <property type="entry name" value="Phosphorylase Kinase, domain 1"/>
    <property type="match status" value="1"/>
</dbReference>
<dbReference type="InterPro" id="IPR000719">
    <property type="entry name" value="Prot_kinase_dom"/>
</dbReference>
<evidence type="ECO:0000256" key="4">
    <source>
        <dbReference type="ARBA" id="ARBA00022840"/>
    </source>
</evidence>
<dbReference type="PANTHER" id="PTHR43289">
    <property type="entry name" value="MITOGEN-ACTIVATED PROTEIN KINASE KINASE KINASE 20-RELATED"/>
    <property type="match status" value="1"/>
</dbReference>
<keyword evidence="2" id="KW-0547">Nucleotide-binding</keyword>
<feature type="compositionally biased region" description="Low complexity" evidence="5">
    <location>
        <begin position="318"/>
        <end position="327"/>
    </location>
</feature>
<dbReference type="GO" id="GO:0005524">
    <property type="term" value="F:ATP binding"/>
    <property type="evidence" value="ECO:0007669"/>
    <property type="project" value="UniProtKB-KW"/>
</dbReference>
<dbReference type="Pfam" id="PF00069">
    <property type="entry name" value="Pkinase"/>
    <property type="match status" value="1"/>
</dbReference>
<reference evidence="7 8" key="1">
    <citation type="submission" date="2015-07" db="EMBL/GenBank/DDBJ databases">
        <title>Genome analysis of myxobacterium Chondromyces crocatus Cm c5 reveals a high potential for natural compound synthesis and the genetic basis for the loss of fruiting body formation.</title>
        <authorList>
            <person name="Zaburannyi N."/>
            <person name="Bunk B."/>
            <person name="Maier J."/>
            <person name="Overmann J."/>
            <person name="Mueller R."/>
        </authorList>
    </citation>
    <scope>NUCLEOTIDE SEQUENCE [LARGE SCALE GENOMIC DNA]</scope>
    <source>
        <strain evidence="7 8">Cm c5</strain>
    </source>
</reference>
<feature type="domain" description="Protein kinase" evidence="6">
    <location>
        <begin position="16"/>
        <end position="301"/>
    </location>
</feature>